<dbReference type="InterPro" id="IPR055355">
    <property type="entry name" value="ZP-C"/>
</dbReference>
<dbReference type="GO" id="GO:0032190">
    <property type="term" value="F:acrosin binding"/>
    <property type="evidence" value="ECO:0007669"/>
    <property type="project" value="TreeGrafter"/>
</dbReference>
<keyword evidence="7 14" id="KW-0165">Cleavage on pair of basic residues</keyword>
<feature type="domain" description="ZP" evidence="15">
    <location>
        <begin position="47"/>
        <end position="305"/>
    </location>
</feature>
<reference evidence="16" key="1">
    <citation type="journal article" date="2023" name="Science">
        <title>Genome structures resolve the early diversification of teleost fishes.</title>
        <authorList>
            <person name="Parey E."/>
            <person name="Louis A."/>
            <person name="Montfort J."/>
            <person name="Bouchez O."/>
            <person name="Roques C."/>
            <person name="Iampietro C."/>
            <person name="Lluch J."/>
            <person name="Castinel A."/>
            <person name="Donnadieu C."/>
            <person name="Desvignes T."/>
            <person name="Floi Bucao C."/>
            <person name="Jouanno E."/>
            <person name="Wen M."/>
            <person name="Mejri S."/>
            <person name="Dirks R."/>
            <person name="Jansen H."/>
            <person name="Henkel C."/>
            <person name="Chen W.J."/>
            <person name="Zahm M."/>
            <person name="Cabau C."/>
            <person name="Klopp C."/>
            <person name="Thompson A.W."/>
            <person name="Robinson-Rechavi M."/>
            <person name="Braasch I."/>
            <person name="Lecointre G."/>
            <person name="Bobe J."/>
            <person name="Postlethwait J.H."/>
            <person name="Berthelot C."/>
            <person name="Roest Crollius H."/>
            <person name="Guiguen Y."/>
        </authorList>
    </citation>
    <scope>NUCLEOTIDE SEQUENCE</scope>
    <source>
        <strain evidence="16">WJC10195</strain>
    </source>
</reference>
<dbReference type="OrthoDB" id="8880842at2759"/>
<dbReference type="InterPro" id="IPR042235">
    <property type="entry name" value="ZP-C_dom"/>
</dbReference>
<dbReference type="FunFam" id="2.60.40.3210:FF:000001">
    <property type="entry name" value="Zona pellucida sperm-binding protein 3"/>
    <property type="match status" value="1"/>
</dbReference>
<dbReference type="Proteomes" id="UP001152622">
    <property type="component" value="Chromosome 18"/>
</dbReference>
<keyword evidence="5 14" id="KW-0964">Secreted</keyword>
<keyword evidence="10 14" id="KW-1133">Transmembrane helix</keyword>
<dbReference type="PRINTS" id="PR00023">
    <property type="entry name" value="ZPELLUCIDA"/>
</dbReference>
<evidence type="ECO:0000256" key="13">
    <source>
        <dbReference type="ARBA" id="ARBA00023180"/>
    </source>
</evidence>
<evidence type="ECO:0000256" key="9">
    <source>
        <dbReference type="ARBA" id="ARBA00022729"/>
    </source>
</evidence>
<dbReference type="PROSITE" id="PS51034">
    <property type="entry name" value="ZP_2"/>
    <property type="match status" value="1"/>
</dbReference>
<dbReference type="EMBL" id="JAINUF010000018">
    <property type="protein sequence ID" value="KAJ8338161.1"/>
    <property type="molecule type" value="Genomic_DNA"/>
</dbReference>
<comment type="PTM">
    <text evidence="14">Proteolytically cleaved before the transmembrane segment to yield the secreted ectodomain incorporated in the zona pellucida.</text>
</comment>
<gene>
    <name evidence="16" type="ORF">SKAU_G00371270</name>
</gene>
<dbReference type="Pfam" id="PF23344">
    <property type="entry name" value="ZP-N"/>
    <property type="match status" value="1"/>
</dbReference>
<evidence type="ECO:0000313" key="16">
    <source>
        <dbReference type="EMBL" id="KAJ8338161.1"/>
    </source>
</evidence>
<proteinExistence type="inferred from homology"/>
<dbReference type="Pfam" id="PF00100">
    <property type="entry name" value="Zona_pellucida"/>
    <property type="match status" value="1"/>
</dbReference>
<comment type="similarity">
    <text evidence="2 14">Belongs to the ZP domain family. ZPC subfamily.</text>
</comment>
<keyword evidence="11 14" id="KW-0472">Membrane</keyword>
<comment type="caution">
    <text evidence="16">The sequence shown here is derived from an EMBL/GenBank/DDBJ whole genome shotgun (WGS) entry which is preliminary data.</text>
</comment>
<dbReference type="SMART" id="SM00241">
    <property type="entry name" value="ZP"/>
    <property type="match status" value="1"/>
</dbReference>
<comment type="function">
    <text evidence="14">Component of the zona pellucida, an extracellular matrix surrounding oocytes which mediates sperm binding, induction of the acrosome reaction and prevents post-fertilization polyspermy. The zona pellucida is composed of 3 to 4 glycoproteins, ZP1, ZP2, ZP3, and ZP4. ZP3 is essential for sperm binding and zona matrix formation.</text>
</comment>
<evidence type="ECO:0000256" key="10">
    <source>
        <dbReference type="ARBA" id="ARBA00022989"/>
    </source>
</evidence>
<evidence type="ECO:0000256" key="4">
    <source>
        <dbReference type="ARBA" id="ARBA00022475"/>
    </source>
</evidence>
<evidence type="ECO:0000256" key="8">
    <source>
        <dbReference type="ARBA" id="ARBA00022692"/>
    </source>
</evidence>
<keyword evidence="4 14" id="KW-1003">Cell membrane</keyword>
<accession>A0A9Q1IG04</accession>
<keyword evidence="17" id="KW-1185">Reference proteome</keyword>
<evidence type="ECO:0000256" key="12">
    <source>
        <dbReference type="ARBA" id="ARBA00023157"/>
    </source>
</evidence>
<dbReference type="GO" id="GO:0005886">
    <property type="term" value="C:plasma membrane"/>
    <property type="evidence" value="ECO:0007669"/>
    <property type="project" value="UniProtKB-SubCell"/>
</dbReference>
<dbReference type="InterPro" id="IPR055356">
    <property type="entry name" value="ZP-N"/>
</dbReference>
<comment type="domain">
    <text evidence="14">The ZP domain is involved in the polymerization of the ZP proteins to form the zona pellucida.</text>
</comment>
<evidence type="ECO:0000259" key="15">
    <source>
        <dbReference type="PROSITE" id="PS51034"/>
    </source>
</evidence>
<dbReference type="InterPro" id="IPR001507">
    <property type="entry name" value="ZP_dom"/>
</dbReference>
<evidence type="ECO:0000256" key="2">
    <source>
        <dbReference type="ARBA" id="ARBA00006735"/>
    </source>
</evidence>
<dbReference type="GO" id="GO:2000344">
    <property type="term" value="P:positive regulation of acrosome reaction"/>
    <property type="evidence" value="ECO:0007669"/>
    <property type="project" value="UniProtKB-UniRule"/>
</dbReference>
<dbReference type="AlphaFoldDB" id="A0A9Q1IG04"/>
<keyword evidence="9 14" id="KW-0732">Signal</keyword>
<evidence type="ECO:0000256" key="7">
    <source>
        <dbReference type="ARBA" id="ARBA00022685"/>
    </source>
</evidence>
<keyword evidence="6 14" id="KW-0272">Extracellular matrix</keyword>
<dbReference type="GO" id="GO:0007339">
    <property type="term" value="P:binding of sperm to zona pellucida"/>
    <property type="evidence" value="ECO:0007669"/>
    <property type="project" value="UniProtKB-UniRule"/>
</dbReference>
<evidence type="ECO:0000256" key="3">
    <source>
        <dbReference type="ARBA" id="ARBA00017980"/>
    </source>
</evidence>
<evidence type="ECO:0000256" key="1">
    <source>
        <dbReference type="ARBA" id="ARBA00004498"/>
    </source>
</evidence>
<comment type="subcellular location">
    <subcellularLocation>
        <location evidence="1">Secreted</location>
        <location evidence="1">Extracellular space</location>
        <location evidence="1">Extracellular matrix</location>
    </subcellularLocation>
    <subcellularLocation>
        <location evidence="14">Zona pellucida</location>
    </subcellularLocation>
    <subcellularLocation>
        <location evidence="14">Cell membrane</location>
        <topology evidence="14">Single-pass type I membrane protein</topology>
    </subcellularLocation>
</comment>
<keyword evidence="13" id="KW-0325">Glycoprotein</keyword>
<dbReference type="GO" id="GO:0035805">
    <property type="term" value="C:egg coat"/>
    <property type="evidence" value="ECO:0007669"/>
    <property type="project" value="UniProtKB-SubCell"/>
</dbReference>
<feature type="transmembrane region" description="Helical" evidence="14">
    <location>
        <begin position="368"/>
        <end position="388"/>
    </location>
</feature>
<dbReference type="GO" id="GO:0035804">
    <property type="term" value="F:structural constituent of egg coat"/>
    <property type="evidence" value="ECO:0007669"/>
    <property type="project" value="UniProtKB-UniRule"/>
</dbReference>
<name>A0A9Q1IG04_SYNKA</name>
<keyword evidence="8 14" id="KW-0812">Transmembrane</keyword>
<evidence type="ECO:0000313" key="17">
    <source>
        <dbReference type="Proteomes" id="UP001152622"/>
    </source>
</evidence>
<organism evidence="16 17">
    <name type="scientific">Synaphobranchus kaupii</name>
    <name type="common">Kaup's arrowtooth eel</name>
    <dbReference type="NCBI Taxonomy" id="118154"/>
    <lineage>
        <taxon>Eukaryota</taxon>
        <taxon>Metazoa</taxon>
        <taxon>Chordata</taxon>
        <taxon>Craniata</taxon>
        <taxon>Vertebrata</taxon>
        <taxon>Euteleostomi</taxon>
        <taxon>Actinopterygii</taxon>
        <taxon>Neopterygii</taxon>
        <taxon>Teleostei</taxon>
        <taxon>Anguilliformes</taxon>
        <taxon>Synaphobranchidae</taxon>
        <taxon>Synaphobranchus</taxon>
    </lineage>
</organism>
<dbReference type="Gene3D" id="2.60.40.4100">
    <property type="entry name" value="Zona pellucida, ZP-C domain"/>
    <property type="match status" value="1"/>
</dbReference>
<dbReference type="GO" id="GO:0035803">
    <property type="term" value="P:egg coat formation"/>
    <property type="evidence" value="ECO:0007669"/>
    <property type="project" value="UniProtKB-UniRule"/>
</dbReference>
<evidence type="ECO:0000256" key="5">
    <source>
        <dbReference type="ARBA" id="ARBA00022525"/>
    </source>
</evidence>
<evidence type="ECO:0000256" key="6">
    <source>
        <dbReference type="ARBA" id="ARBA00022530"/>
    </source>
</evidence>
<dbReference type="PANTHER" id="PTHR11576:SF2">
    <property type="entry name" value="ZONA PELLUCIDA SPERM-BINDING PROTEIN 3"/>
    <property type="match status" value="1"/>
</dbReference>
<dbReference type="InterPro" id="IPR048290">
    <property type="entry name" value="ZP_chr"/>
</dbReference>
<keyword evidence="12 14" id="KW-1015">Disulfide bond</keyword>
<evidence type="ECO:0000256" key="14">
    <source>
        <dbReference type="RuleBase" id="RU367066"/>
    </source>
</evidence>
<protein>
    <recommendedName>
        <fullName evidence="3 14">Zona pellucida sperm-binding protein 3</fullName>
    </recommendedName>
</protein>
<evidence type="ECO:0000256" key="11">
    <source>
        <dbReference type="ARBA" id="ARBA00023136"/>
    </source>
</evidence>
<dbReference type="FunFam" id="2.60.40.4100:FF:000002">
    <property type="entry name" value="Zona pellucida sperm-binding protein 3"/>
    <property type="match status" value="1"/>
</dbReference>
<dbReference type="PANTHER" id="PTHR11576">
    <property type="entry name" value="ZONA PELLUCIDA SPERM-BINDING PROTEIN 3"/>
    <property type="match status" value="1"/>
</dbReference>
<sequence length="402" mass="44914">MTKEVHNERVRDGTWIRVAYLCPGINNNPLQGANSYVALVLQAVQAQCREASIQVAVERDFLVPGQLIQPSDLSLGGCPFKRQDNLPYLLAESSLQECQSMLQVVGDYIVYSFTLYYKPSAIGGTSIVRANTVEIGIQCHYLRTPNVSSNVLKPTWIPVTTTTSAEQIEFSLRLMTDDWHAERPSNVYFPGDLIHIEASVILTNHANLRVFVDSCVATLVPDITAVPRYAFIENHGCLTDARLTGSTSHFLNRTQDDKLLLQLEAFRFHKEARSSIYITCHLKATAASQNVDSVQKTCYTEGKRWRSVDGEDHVCGCCDSTCDWRMGGPATWEGDPLVTVFVQHRDGPLMETETKTDVQKKQHSNHSVVGIVCVVAAVGLACAAVLLYRRRRRFISTRYWLG</sequence>
<dbReference type="Gene3D" id="2.60.40.3210">
    <property type="entry name" value="Zona pellucida, ZP-N domain"/>
    <property type="match status" value="1"/>
</dbReference>